<protein>
    <submittedName>
        <fullName evidence="1">Uncharacterized protein</fullName>
    </submittedName>
</protein>
<dbReference type="Proteomes" id="UP000006469">
    <property type="component" value="Chromosome"/>
</dbReference>
<dbReference type="STRING" id="523841.HFX_0420"/>
<dbReference type="Proteomes" id="UP000027075">
    <property type="component" value="Chromosome"/>
</dbReference>
<evidence type="ECO:0000313" key="3">
    <source>
        <dbReference type="Proteomes" id="UP000006469"/>
    </source>
</evidence>
<evidence type="ECO:0000313" key="2">
    <source>
        <dbReference type="EMBL" id="AHZ22436.1"/>
    </source>
</evidence>
<name>I3R1P6_HALMT</name>
<reference evidence="1" key="1">
    <citation type="journal article" date="2012" name="Appl. Environ. Microbiol.">
        <title>Identification of the haloarchaeal phasin (PhaP) that functions in polyhydroxyalkanoate accumulation and granule formation in Haloferax mediterranei.</title>
        <authorList>
            <person name="Cai S."/>
            <person name="Cai L."/>
            <person name="Liu H."/>
            <person name="Liu X."/>
            <person name="Han J."/>
            <person name="Zhou J."/>
            <person name="Xiang H."/>
        </authorList>
    </citation>
    <scope>NUCLEOTIDE SEQUENCE</scope>
    <source>
        <strain evidence="1">CGMCC 1.2087</strain>
    </source>
</reference>
<accession>I3R1P6</accession>
<sequence length="83" mass="9049">MTITARNTSSVDGVFRGCLNMTGMYSSHEFTLPIEAGAEETATQQIDVSSYVSKRNTSFSCYLRTAETERELSIGVVPQSDSS</sequence>
<dbReference type="EMBL" id="CP007551">
    <property type="protein sequence ID" value="AHZ22436.1"/>
    <property type="molecule type" value="Genomic_DNA"/>
</dbReference>
<dbReference type="HOGENOM" id="CLU_2534565_0_0_2"/>
<reference evidence="1 3" key="2">
    <citation type="journal article" date="2012" name="J. Bacteriol.">
        <title>Complete genome sequence of the metabolically versatile halophilic archaeon Haloferax mediterranei, a poly(3-hydroxybutyrate-co-3-hydroxyvalerate) producer.</title>
        <authorList>
            <person name="Han J."/>
            <person name="Zhang F."/>
            <person name="Hou J."/>
            <person name="Liu X."/>
            <person name="Li M."/>
            <person name="Liu H."/>
            <person name="Cai L."/>
            <person name="Zhang B."/>
            <person name="Chen Y."/>
            <person name="Zhou J."/>
            <person name="Hu S."/>
            <person name="Xiang H."/>
        </authorList>
    </citation>
    <scope>NUCLEOTIDE SEQUENCE [LARGE SCALE GENOMIC DNA]</scope>
    <source>
        <strain evidence="3">ATCC 33500 / DSM 1411 / JCM 8866 / NBRC 14739 / NCIMB 2177 / R-4</strain>
        <strain evidence="1">CGMCC 1.2087</strain>
    </source>
</reference>
<dbReference type="EMBL" id="CP001868">
    <property type="protein sequence ID" value="AFK18156.1"/>
    <property type="molecule type" value="Genomic_DNA"/>
</dbReference>
<organism evidence="1 3">
    <name type="scientific">Haloferax mediterranei (strain ATCC 33500 / DSM 1411 / JCM 8866 / NBRC 14739 / NCIMB 2177 / R-4)</name>
    <name type="common">Halobacterium mediterranei</name>
    <dbReference type="NCBI Taxonomy" id="523841"/>
    <lineage>
        <taxon>Archaea</taxon>
        <taxon>Methanobacteriati</taxon>
        <taxon>Methanobacteriota</taxon>
        <taxon>Stenosarchaea group</taxon>
        <taxon>Halobacteria</taxon>
        <taxon>Halobacteriales</taxon>
        <taxon>Haloferacaceae</taxon>
        <taxon>Haloferax</taxon>
    </lineage>
</organism>
<proteinExistence type="predicted"/>
<evidence type="ECO:0000313" key="1">
    <source>
        <dbReference type="EMBL" id="AFK18156.1"/>
    </source>
</evidence>
<evidence type="ECO:0000313" key="4">
    <source>
        <dbReference type="Proteomes" id="UP000027075"/>
    </source>
</evidence>
<dbReference type="KEGG" id="hme:HFX_0420"/>
<dbReference type="AlphaFoldDB" id="I3R1P6"/>
<gene>
    <name evidence="1" type="ordered locus">HFX_0420</name>
    <name evidence="2" type="ORF">BM92_07160</name>
</gene>
<reference evidence="1" key="4">
    <citation type="submission" date="2014-05" db="EMBL/GenBank/DDBJ databases">
        <authorList>
            <person name="Wang L."/>
            <person name="Yang H."/>
            <person name="Xiang H."/>
        </authorList>
    </citation>
    <scope>NUCLEOTIDE SEQUENCE</scope>
    <source>
        <strain>CGMCC 1.2087</strain>
    </source>
</reference>
<reference evidence="2 4" key="3">
    <citation type="submission" date="2014-04" db="EMBL/GenBank/DDBJ databases">
        <title>Transcriptional profiles of Haloferax mediterranei on the basis of nitrogen availability.</title>
        <authorList>
            <person name="Bautista V."/>
        </authorList>
    </citation>
    <scope>NUCLEOTIDE SEQUENCE [LARGE SCALE GENOMIC DNA]</scope>
    <source>
        <strain evidence="2">ATCC 33500</strain>
        <strain evidence="4">ATCC 33500 / DSM 1411 / JCM 8866 / NBRC 14739 / NCIMB 2177 / R-4</strain>
    </source>
</reference>